<dbReference type="GO" id="GO:0046872">
    <property type="term" value="F:metal ion binding"/>
    <property type="evidence" value="ECO:0007669"/>
    <property type="project" value="UniProtKB-UniRule"/>
</dbReference>
<dbReference type="Gene3D" id="1.10.1370.20">
    <property type="entry name" value="Oligoendopeptidase f, C-terminal domain"/>
    <property type="match status" value="1"/>
</dbReference>
<evidence type="ECO:0000256" key="1">
    <source>
        <dbReference type="ARBA" id="ARBA00022670"/>
    </source>
</evidence>
<evidence type="ECO:0000256" key="3">
    <source>
        <dbReference type="ARBA" id="ARBA00022801"/>
    </source>
</evidence>
<dbReference type="EMBL" id="CP006771">
    <property type="protein sequence ID" value="AGX88846.1"/>
    <property type="molecule type" value="Genomic_DNA"/>
</dbReference>
<gene>
    <name evidence="8" type="ORF">PRV_00355</name>
</gene>
<keyword evidence="2 6" id="KW-0479">Metal-binding</keyword>
<evidence type="ECO:0000313" key="9">
    <source>
        <dbReference type="Proteomes" id="UP000017119"/>
    </source>
</evidence>
<evidence type="ECO:0000256" key="2">
    <source>
        <dbReference type="ARBA" id="ARBA00022723"/>
    </source>
</evidence>
<evidence type="ECO:0000313" key="8">
    <source>
        <dbReference type="EMBL" id="AGX88846.1"/>
    </source>
</evidence>
<evidence type="ECO:0000259" key="7">
    <source>
        <dbReference type="Pfam" id="PF01432"/>
    </source>
</evidence>
<accession>U5NBD2</accession>
<dbReference type="SUPFAM" id="SSF55486">
    <property type="entry name" value="Metalloproteases ('zincins'), catalytic domain"/>
    <property type="match status" value="1"/>
</dbReference>
<evidence type="ECO:0000256" key="6">
    <source>
        <dbReference type="RuleBase" id="RU003435"/>
    </source>
</evidence>
<dbReference type="Pfam" id="PF01432">
    <property type="entry name" value="Peptidase_M3"/>
    <property type="match status" value="1"/>
</dbReference>
<dbReference type="GO" id="GO:0004222">
    <property type="term" value="F:metalloendopeptidase activity"/>
    <property type="evidence" value="ECO:0007669"/>
    <property type="project" value="InterPro"/>
</dbReference>
<keyword evidence="9" id="KW-1185">Reference proteome</keyword>
<organism evidence="8 9">
    <name type="scientific">Mycoplasma parvum str. Indiana</name>
    <dbReference type="NCBI Taxonomy" id="1403316"/>
    <lineage>
        <taxon>Bacteria</taxon>
        <taxon>Bacillati</taxon>
        <taxon>Mycoplasmatota</taxon>
        <taxon>Mollicutes</taxon>
        <taxon>Mycoplasmataceae</taxon>
        <taxon>Mycoplasma</taxon>
    </lineage>
</organism>
<dbReference type="Proteomes" id="UP000017119">
    <property type="component" value="Chromosome"/>
</dbReference>
<evidence type="ECO:0000256" key="5">
    <source>
        <dbReference type="ARBA" id="ARBA00023049"/>
    </source>
</evidence>
<dbReference type="RefSeq" id="WP_022768846.1">
    <property type="nucleotide sequence ID" value="NC_022575.1"/>
</dbReference>
<reference evidence="8 9" key="1">
    <citation type="journal article" date="2013" name="Genome Announc.">
        <title>Genome Sequence of Mycoplasma parvum (Formerly Eperythrozoon parvum), a Diminutive Hemoplasma of the Pig.</title>
        <authorList>
            <person name="do Nascimento N.C."/>
            <person name="Dos Santos A.P."/>
            <person name="Chu Y."/>
            <person name="Guimaraes A.M."/>
            <person name="Pagliaro A."/>
            <person name="Messick J.B."/>
        </authorList>
    </citation>
    <scope>NUCLEOTIDE SEQUENCE [LARGE SCALE GENOMIC DNA]</scope>
    <source>
        <strain evidence="8 9">Indiana</strain>
    </source>
</reference>
<dbReference type="KEGG" id="mpv:PRV_00355"/>
<keyword evidence="4 6" id="KW-0862">Zinc</keyword>
<dbReference type="Gene3D" id="1.20.140.70">
    <property type="entry name" value="Oligopeptidase f, N-terminal domain"/>
    <property type="match status" value="1"/>
</dbReference>
<proteinExistence type="inferred from homology"/>
<evidence type="ECO:0000256" key="4">
    <source>
        <dbReference type="ARBA" id="ARBA00022833"/>
    </source>
</evidence>
<dbReference type="InterPro" id="IPR001567">
    <property type="entry name" value="Pept_M3A_M3B_dom"/>
</dbReference>
<dbReference type="HOGENOM" id="CLU_021290_2_0_14"/>
<name>U5NBD2_9MOLU</name>
<comment type="cofactor">
    <cofactor evidence="6">
        <name>Zn(2+)</name>
        <dbReference type="ChEBI" id="CHEBI:29105"/>
    </cofactor>
    <text evidence="6">Binds 1 zinc ion.</text>
</comment>
<dbReference type="AlphaFoldDB" id="U5NBD2"/>
<protein>
    <submittedName>
        <fullName evidence="8">Oligoendopeptidase F</fullName>
    </submittedName>
</protein>
<feature type="domain" description="Peptidase M3A/M3B catalytic" evidence="7">
    <location>
        <begin position="197"/>
        <end position="593"/>
    </location>
</feature>
<sequence>MNKKEMKNNWNLEILLENKSLEEWLKNYFEMQQNILELYKGGIFQDLEKLIKFHHLEREYDILSNRIKTYINNHQNTDQFNNKWFALEQELLHKSIPFAQQLTDFMEKAIKNKKIILTYLEDPRFFCFKRYYENIFRYQKHRLAPKLAKFELTFAPLSSSYYEVFNILSEKEFKLTGVLDQKGEEKTISVYPEYIKYMREEDRVLRKNLYHKYTEFSFSRRDSFSRLLYYHFLSANIESKNISFKKGFVDSAIYSDEISRKFLSILYKNTKKIQSEVFKFRELRKKIIMKVYNLPDFQDWDSYLELKDEGESKKYSIEEAKQIVLDSLSVLGDKYIEFLKTIFKNQWIDWLPRNGKNSGAYFSGGSYKLPGKFILLNYNEYFDDVLTLAHELGHAIHEMQIDTKDTFYYSPTIFTAEIPSILNELLMNYYFLKIFKKEGNKFKMLQIYDHLLNTFVSTAVIQLIYSEWEFLINEKIANNQSIDSEVEMDSYSELINLYTGKKITKNIEDLSWQSLSKIFLIPHFYSGEFYLYKYAVGLFTSLIFSKKILEGDENSREKSKKDYFDFLASGNSLSNLDSLKLLSISLESQESWKIISETFKTWLKEYSELAKELYGIS</sequence>
<dbReference type="GO" id="GO:0006508">
    <property type="term" value="P:proteolysis"/>
    <property type="evidence" value="ECO:0007669"/>
    <property type="project" value="UniProtKB-KW"/>
</dbReference>
<dbReference type="STRING" id="1403316.PRV_00355"/>
<keyword evidence="5 6" id="KW-0482">Metalloprotease</keyword>
<dbReference type="InterPro" id="IPR042088">
    <property type="entry name" value="OligoPept_F_C"/>
</dbReference>
<comment type="similarity">
    <text evidence="6">Belongs to the peptidase M3 family.</text>
</comment>
<keyword evidence="3 6" id="KW-0378">Hydrolase</keyword>
<dbReference type="PATRIC" id="fig|1403316.3.peg.55"/>
<keyword evidence="1 6" id="KW-0645">Protease</keyword>